<reference evidence="5 6" key="2">
    <citation type="journal article" date="2018" name="Elife">
        <title>Firefly genomes illuminate parallel origins of bioluminescence in beetles.</title>
        <authorList>
            <person name="Fallon T.R."/>
            <person name="Lower S.E."/>
            <person name="Chang C.H."/>
            <person name="Bessho-Uehara M."/>
            <person name="Martin G.J."/>
            <person name="Bewick A.J."/>
            <person name="Behringer M."/>
            <person name="Debat H.J."/>
            <person name="Wong I."/>
            <person name="Day J.C."/>
            <person name="Suvorov A."/>
            <person name="Silva C.J."/>
            <person name="Stanger-Hall K.F."/>
            <person name="Hall D.W."/>
            <person name="Schmitz R.J."/>
            <person name="Nelson D.R."/>
            <person name="Lewis S.M."/>
            <person name="Shigenobu S."/>
            <person name="Bybee S.M."/>
            <person name="Larracuente A.M."/>
            <person name="Oba Y."/>
            <person name="Weng J.K."/>
        </authorList>
    </citation>
    <scope>NUCLEOTIDE SEQUENCE [LARGE SCALE GENOMIC DNA]</scope>
    <source>
        <strain evidence="5">1611_PpyrPB1</strain>
        <tissue evidence="5">Whole body</tissue>
    </source>
</reference>
<feature type="domain" description="DUF4774" evidence="3">
    <location>
        <begin position="363"/>
        <end position="406"/>
    </location>
</feature>
<dbReference type="OrthoDB" id="8194084at2759"/>
<feature type="signal peptide" evidence="2">
    <location>
        <begin position="1"/>
        <end position="19"/>
    </location>
</feature>
<reference evidence="4" key="1">
    <citation type="journal article" date="2016" name="Sci. Rep.">
        <title>Molecular characterization of firefly nuptial gifts: a multi-omics approach sheds light on postcopulatory sexual selection.</title>
        <authorList>
            <person name="Al-Wathiqui N."/>
            <person name="Fallon T.R."/>
            <person name="South A."/>
            <person name="Weng J.K."/>
            <person name="Lewis S.M."/>
        </authorList>
    </citation>
    <scope>NUCLEOTIDE SEQUENCE</scope>
</reference>
<evidence type="ECO:0000259" key="3">
    <source>
        <dbReference type="Pfam" id="PF15999"/>
    </source>
</evidence>
<dbReference type="Pfam" id="PF15999">
    <property type="entry name" value="DUF4774"/>
    <property type="match status" value="1"/>
</dbReference>
<organism evidence="4">
    <name type="scientific">Photinus pyralis</name>
    <name type="common">Common eastern firefly</name>
    <name type="synonym">Lampyris pyralis</name>
    <dbReference type="NCBI Taxonomy" id="7054"/>
    <lineage>
        <taxon>Eukaryota</taxon>
        <taxon>Metazoa</taxon>
        <taxon>Ecdysozoa</taxon>
        <taxon>Arthropoda</taxon>
        <taxon>Hexapoda</taxon>
        <taxon>Insecta</taxon>
        <taxon>Pterygota</taxon>
        <taxon>Neoptera</taxon>
        <taxon>Endopterygota</taxon>
        <taxon>Coleoptera</taxon>
        <taxon>Polyphaga</taxon>
        <taxon>Elateriformia</taxon>
        <taxon>Elateroidea</taxon>
        <taxon>Lampyridae</taxon>
        <taxon>Lampyrinae</taxon>
        <taxon>Photinus</taxon>
    </lineage>
</organism>
<evidence type="ECO:0000313" key="4">
    <source>
        <dbReference type="EMBL" id="JAV72163.1"/>
    </source>
</evidence>
<feature type="compositionally biased region" description="Basic and acidic residues" evidence="1">
    <location>
        <begin position="405"/>
        <end position="430"/>
    </location>
</feature>
<evidence type="ECO:0000313" key="6">
    <source>
        <dbReference type="Proteomes" id="UP000327044"/>
    </source>
</evidence>
<feature type="region of interest" description="Disordered" evidence="1">
    <location>
        <begin position="346"/>
        <end position="383"/>
    </location>
</feature>
<evidence type="ECO:0000256" key="1">
    <source>
        <dbReference type="SAM" id="MobiDB-lite"/>
    </source>
</evidence>
<dbReference type="EMBL" id="GEZM01057674">
    <property type="protein sequence ID" value="JAV72163.1"/>
    <property type="molecule type" value="Transcribed_RNA"/>
</dbReference>
<accession>A0A1Y1LEW5</accession>
<sequence length="430" mass="46409">MFSARLMVVVPVLVAAVVAQSGRSDLGPSAKQSLPMGPPLMGYSPQIYQFGYPGLGYDPSKQFYPGGQPPIVYYGGGALPGQQFLYRPGSPPPGNFLIPQPSPGLGFPQTPVFQAGYPKPAHIPPIEKDAEEVPDLAGNHPPTITGKPFYQSAQPERIETFDEPVSAGEQDDLAEGEKVPNFFPKKAFPARPILKPGQQFFILNGNTLFSNIPEPQIPRQVHHPQQPIYHHLQFLPQFEKPEYAFQSVAKPSENYISLNNVADFREAIPLVPYQSQNQPQAPVAALVIPLAPQPSRAGKNLPVPSPHGAFHGPVRYPFIIALDDQRKEDDDTVTIEARPIEELKKMAEKPIAKEEDEPSLSQAKPSALALSGKGGVASAGPRGTALVGVRGVAVASPEATAVAGPDRDESEKPDKKTRPKSEKRQSVSSS</sequence>
<dbReference type="EMBL" id="VVIM01000005">
    <property type="protein sequence ID" value="KAB0798741.1"/>
    <property type="molecule type" value="Genomic_DNA"/>
</dbReference>
<gene>
    <name evidence="5" type="ORF">PPYR_06621</name>
</gene>
<proteinExistence type="predicted"/>
<evidence type="ECO:0000256" key="2">
    <source>
        <dbReference type="SAM" id="SignalP"/>
    </source>
</evidence>
<keyword evidence="6" id="KW-1185">Reference proteome</keyword>
<evidence type="ECO:0000313" key="5">
    <source>
        <dbReference type="EMBL" id="KAB0798741.1"/>
    </source>
</evidence>
<protein>
    <recommendedName>
        <fullName evidence="3">DUF4774 domain-containing protein</fullName>
    </recommendedName>
</protein>
<dbReference type="Proteomes" id="UP000327044">
    <property type="component" value="Unassembled WGS sequence"/>
</dbReference>
<name>A0A1Y1LEW5_PHOPY</name>
<dbReference type="AlphaFoldDB" id="A0A1Y1LEW5"/>
<dbReference type="InParanoid" id="A0A1Y1LEW5"/>
<feature type="chain" id="PRO_5033289866" description="DUF4774 domain-containing protein" evidence="2">
    <location>
        <begin position="20"/>
        <end position="430"/>
    </location>
</feature>
<dbReference type="InterPro" id="IPR031942">
    <property type="entry name" value="DUF4774"/>
</dbReference>
<reference evidence="5" key="3">
    <citation type="submission" date="2019-08" db="EMBL/GenBank/DDBJ databases">
        <authorList>
            <consortium name="Photinus pyralis genome working group"/>
            <person name="Fallon T.R."/>
            <person name="Sander Lower S.E."/>
            <person name="Weng J.-K."/>
        </authorList>
    </citation>
    <scope>NUCLEOTIDE SEQUENCE</scope>
    <source>
        <strain evidence="5">1611_PpyrPB1</strain>
        <tissue evidence="5">Whole body</tissue>
    </source>
</reference>
<keyword evidence="2" id="KW-0732">Signal</keyword>
<feature type="region of interest" description="Disordered" evidence="1">
    <location>
        <begin position="396"/>
        <end position="430"/>
    </location>
</feature>